<dbReference type="InterPro" id="IPR006439">
    <property type="entry name" value="HAD-SF_hydro_IA"/>
</dbReference>
<dbReference type="GO" id="GO:0008801">
    <property type="term" value="F:beta-phosphoglucomutase activity"/>
    <property type="evidence" value="ECO:0007669"/>
    <property type="project" value="UniProtKB-EC"/>
</dbReference>
<dbReference type="SFLD" id="SFLDF00046">
    <property type="entry name" value="beta-phosphoglucomutase"/>
    <property type="match status" value="1"/>
</dbReference>
<dbReference type="InterPro" id="IPR023198">
    <property type="entry name" value="PGP-like_dom2"/>
</dbReference>
<accession>A0ABW1RC74</accession>
<protein>
    <submittedName>
        <fullName evidence="2">Beta-phosphoglucomutase</fullName>
        <ecNumber evidence="2">5.4.2.6</ecNumber>
    </submittedName>
</protein>
<dbReference type="SUPFAM" id="SSF56784">
    <property type="entry name" value="HAD-like"/>
    <property type="match status" value="1"/>
</dbReference>
<dbReference type="Pfam" id="PF00702">
    <property type="entry name" value="Hydrolase"/>
    <property type="match status" value="1"/>
</dbReference>
<dbReference type="EMBL" id="JBHSSL010000018">
    <property type="protein sequence ID" value="MFC6169424.1"/>
    <property type="molecule type" value="Genomic_DNA"/>
</dbReference>
<dbReference type="PANTHER" id="PTHR43481">
    <property type="entry name" value="FRUCTOSE-1-PHOSPHATE PHOSPHATASE"/>
    <property type="match status" value="1"/>
</dbReference>
<keyword evidence="3" id="KW-1185">Reference proteome</keyword>
<dbReference type="Proteomes" id="UP001596289">
    <property type="component" value="Unassembled WGS sequence"/>
</dbReference>
<evidence type="ECO:0000313" key="3">
    <source>
        <dbReference type="Proteomes" id="UP001596289"/>
    </source>
</evidence>
<dbReference type="Gene3D" id="3.40.50.1000">
    <property type="entry name" value="HAD superfamily/HAD-like"/>
    <property type="match status" value="1"/>
</dbReference>
<dbReference type="InterPro" id="IPR010976">
    <property type="entry name" value="B-phosphoglucomutase_hydrolase"/>
</dbReference>
<dbReference type="RefSeq" id="WP_125551298.1">
    <property type="nucleotide sequence ID" value="NZ_JBHSSL010000018.1"/>
</dbReference>
<proteinExistence type="inferred from homology"/>
<dbReference type="InterPro" id="IPR023214">
    <property type="entry name" value="HAD_sf"/>
</dbReference>
<comment type="caution">
    <text evidence="2">The sequence shown here is derived from an EMBL/GenBank/DDBJ whole genome shotgun (WGS) entry which is preliminary data.</text>
</comment>
<dbReference type="PANTHER" id="PTHR43481:SF4">
    <property type="entry name" value="GLYCEROL-1-PHOSPHATE PHOSPHOHYDROLASE 1-RELATED"/>
    <property type="match status" value="1"/>
</dbReference>
<dbReference type="InterPro" id="IPR051806">
    <property type="entry name" value="HAD-like_SPP"/>
</dbReference>
<reference evidence="3" key="1">
    <citation type="journal article" date="2019" name="Int. J. Syst. Evol. Microbiol.">
        <title>The Global Catalogue of Microorganisms (GCM) 10K type strain sequencing project: providing services to taxonomists for standard genome sequencing and annotation.</title>
        <authorList>
            <consortium name="The Broad Institute Genomics Platform"/>
            <consortium name="The Broad Institute Genome Sequencing Center for Infectious Disease"/>
            <person name="Wu L."/>
            <person name="Ma J."/>
        </authorList>
    </citation>
    <scope>NUCLEOTIDE SEQUENCE [LARGE SCALE GENOMIC DNA]</scope>
    <source>
        <strain evidence="3">CCM 8904</strain>
    </source>
</reference>
<sequence>MVKFTDIKGFVFDLDGVVTDTSRFHAQAWGQLADKLGVDYPGLGDAVKGISRMDALEMILKKGGLENNYSPAEKEALATEKNTNYIQLIQNMTAADILPGMADFLAELKDNGYGIALASASKNAPTILAKIGLSDYFTKAVDPASLTNGKPDPEIFIKGAQLLGLAPTQCIGLEDAVAGITGINAAGETSIGIGDCDLLHEADINFSDTSQVTLANIKHVMND</sequence>
<evidence type="ECO:0000256" key="1">
    <source>
        <dbReference type="ARBA" id="ARBA00006171"/>
    </source>
</evidence>
<evidence type="ECO:0000313" key="2">
    <source>
        <dbReference type="EMBL" id="MFC6169424.1"/>
    </source>
</evidence>
<name>A0ABW1RC74_9LACO</name>
<dbReference type="InterPro" id="IPR010972">
    <property type="entry name" value="Beta-PGM"/>
</dbReference>
<gene>
    <name evidence="2" type="primary">pgmB</name>
    <name evidence="2" type="ORF">ACFQGP_02390</name>
</gene>
<dbReference type="SFLD" id="SFLDS00003">
    <property type="entry name" value="Haloacid_Dehalogenase"/>
    <property type="match status" value="1"/>
</dbReference>
<dbReference type="NCBIfam" id="TIGR01990">
    <property type="entry name" value="bPGM"/>
    <property type="match status" value="1"/>
</dbReference>
<dbReference type="EC" id="5.4.2.6" evidence="2"/>
<dbReference type="NCBIfam" id="TIGR02009">
    <property type="entry name" value="PGMB-YQAB-SF"/>
    <property type="match status" value="1"/>
</dbReference>
<dbReference type="SFLD" id="SFLDG01129">
    <property type="entry name" value="C1.5:_HAD__Beta-PGM__Phosphata"/>
    <property type="match status" value="1"/>
</dbReference>
<organism evidence="2 3">
    <name type="scientific">Loigolactobacillus jiayinensis</name>
    <dbReference type="NCBI Taxonomy" id="2486016"/>
    <lineage>
        <taxon>Bacteria</taxon>
        <taxon>Bacillati</taxon>
        <taxon>Bacillota</taxon>
        <taxon>Bacilli</taxon>
        <taxon>Lactobacillales</taxon>
        <taxon>Lactobacillaceae</taxon>
        <taxon>Loigolactobacillus</taxon>
    </lineage>
</organism>
<dbReference type="SFLD" id="SFLDG01135">
    <property type="entry name" value="C1.5.6:_HAD__Beta-PGM__Phospha"/>
    <property type="match status" value="1"/>
</dbReference>
<keyword evidence="2" id="KW-0413">Isomerase</keyword>
<dbReference type="CDD" id="cd02598">
    <property type="entry name" value="HAD_BPGM"/>
    <property type="match status" value="1"/>
</dbReference>
<comment type="similarity">
    <text evidence="1">Belongs to the HAD-like hydrolase superfamily. CbbY/CbbZ/Gph/YieH family.</text>
</comment>
<dbReference type="NCBIfam" id="TIGR01509">
    <property type="entry name" value="HAD-SF-IA-v3"/>
    <property type="match status" value="1"/>
</dbReference>
<dbReference type="InterPro" id="IPR036412">
    <property type="entry name" value="HAD-like_sf"/>
</dbReference>
<dbReference type="Gene3D" id="1.10.150.240">
    <property type="entry name" value="Putative phosphatase, domain 2"/>
    <property type="match status" value="1"/>
</dbReference>